<evidence type="ECO:0000256" key="4">
    <source>
        <dbReference type="ARBA" id="ARBA00022448"/>
    </source>
</evidence>
<comment type="cofactor">
    <cofactor evidence="14">
        <name>Fe(2+)</name>
        <dbReference type="ChEBI" id="CHEBI:29033"/>
    </cofactor>
    <text evidence="14">Binds 1 Fe(2+) ion per subunit.</text>
</comment>
<keyword evidence="13" id="KW-0998">Cell outer membrane</keyword>
<accession>A0A812IKF7</accession>
<evidence type="ECO:0000256" key="11">
    <source>
        <dbReference type="ARBA" id="ARBA00023077"/>
    </source>
</evidence>
<dbReference type="Pfam" id="PF00501">
    <property type="entry name" value="AMP-binding"/>
    <property type="match status" value="1"/>
</dbReference>
<feature type="binding site" evidence="14">
    <location>
        <position position="1957"/>
    </location>
    <ligand>
        <name>Fe cation</name>
        <dbReference type="ChEBI" id="CHEBI:24875"/>
        <note>catalytic</note>
    </ligand>
</feature>
<evidence type="ECO:0000259" key="18">
    <source>
        <dbReference type="Pfam" id="PF13193"/>
    </source>
</evidence>
<evidence type="ECO:0000256" key="12">
    <source>
        <dbReference type="ARBA" id="ARBA00023136"/>
    </source>
</evidence>
<sequence length="2104" mass="232058">MVVTAEKRESTVSDTSISITAFGEDMISDFGIQGADELVNFIPATTRDAYDIRIRGVGRNFRAVGGDPGVATYYNGVYSEDFGIAASENGLYDIARIEALRGPQGTLYGRNSIGGALNYITNKPTYEFEGELKVLGGSLGAQEYYGVLSGPIIDDKLAYRIVGVNRDRDGSQGGLAGSEDINSIHDSNYSIALQWNIADNWEANVRWNDRSSDRIIGMSSVVAEGVAGDRSARNTENYARGIRPVDATTPGAIPFTHPVTGETLYGGYHRPGVDIADSFVPNPGFGRGGLGLALDPDIEDLNAKVANNGDNFETFDQNGIQFDLTWDLSETTALKYLGGWSDFDYLFDIDLDYTNGTFAQPRQTVTESVETYSHELQLLWQIGENLQLTSGLYYFHANRVQNYAFRDVESQGRFLNPANYGAFDPFLPATHTRRGAAAVGTQVIGRWEGDPTGAWYEYWNEIDTDAYAVYTQGTYTFNEEFALTVGVRWALDEKAAFEDRTGYFELNPAAFGTTLTGANIAMGNGTFSGDLANPLTPVCDLTDTTCTTPVRLQGIPYSFADAAKGDDDWGDVSFRVNLDWTPNENTLVYVSATTGYRAGGYSLGIGDSRAPSASGFGGIVPSTYDQEEVFATEIGYKATLLEGQLQINSSVYMYQYDDYQDRIEIFNASSGLAQDQVLNSDDVENMGVEVEFTWLPTDALTLGGNVSYTKTEYKSDLFVLEDDNPAFPVQIFNDTAAGGRDEFLAQNLKGNDLKRIPEWKYTLWASYQWLFEAGSLTAGATYSYTGEYASEGIIRDIDENPARDRLDVSVTWRDNRDQWVVRGFVDNVMDKVYSRGITTQTASNDYRQLAQPLYPQFYGLEGKYMNAMTLEWAIEHGMLVALHAEQQPQNPAVITQYGERSFAELNANANRLVRLLAQHGIGPGDSVAIVTKNRPEFIETLVATTRSGIRFTPINFHLKGEEIGYIVDNCEAKAFVADASLGQPVIEAPSHASGAHLLLSVGGEIEGFTDFSAAIANLDGDNIEQPELGSRMLYTSGTTGRPKGVYRKAKLLEVPQWGDTPAAYTPGQDRGLVTGPGYHAAPLLIDIVQPLWSGVGIVMMDKWDAEECLRLIEEHKITHTHMVATMFHRMLGLPEDTRTKYDLSSLKFLIHGAAPCPVHIKHAMIDWFGPIIWEYYAATEGGGGFLVGSEEWLTKPGTVGCPGPEFDNKILDDDGNPVAIGEIGTIYMRAPEVSQGRFEYYKDNNKTSKSYRGDYFTLGDMGYFDEDGYLFLTGRSAELIISGGVNIYPQEVDSEIHKHPAVVDVCTIGVPNDEWGEEVKSVVQLHDDVEPSQALTDELITWARERLANFKCPRSIDYVSELPRSAAGKIHFANGHPLDQYHWLQNNAPVYWHEEPDGPGFWALTRYEDVADVGRQPLLYSSEPTVMLPDPDPANGDLGGGEHKMMLMMDPPQHTQFRRIISKEFTRGPAAALRPRIAELAAQIIDPIIERGECEFVSEVAGELPSYVIAELTGIPLVDGRELYKLTEIIHTAPEALAPGEQLDTVTKMFAYAQDVYQRKLAKPTDDLASQIVHAEVDGRRLDAIDFQLFFMLLIDAGGDTTRNLVAGGLYELIRNPAALADWQAHRGDDLDTSARDELLRLVSPVIYFRRTATRDVELHGQQIKAGDKVVRYFGAANYDPAKFEQPDQLNLHRFPNEQIAFGTGTHVCLGQHIARVEIDCIFHEILSRMHNFQLAETPEWLASNFISGIRHMPITFEKGGIALPFTPLALSACSGGSGADNMYLQNNFAGVADETTATSLQVTGSIPADLSGRFLRNGPNPGADVDAGSYHWFTGRGMVHGLRLNEGRAEWYHSRFVGGSAANTNVIGHAGRTLAIVESGGLPQDMSYTLDSLGDNTSIGTGYTAHPKLDPDTGELHAICYDWASLRDHVRYVVVDAEGEWADETEIPLSGMPMIHDMSLTANYVVIYDLPVTLSFMALGTGASFPFRWDDEHEPRIGLMPRNGDASDIIWSPITANYAYHPMNAYEDAAGNVVIDICRYDKMFDNDINGPFGDSLPRLDRWTVNPNTRKVSETVVDARTQADKVQNPYLFLGKGQQMKMTAT</sequence>
<keyword evidence="11" id="KW-0798">TonB box</keyword>
<evidence type="ECO:0000256" key="2">
    <source>
        <dbReference type="ARBA" id="ARBA00006787"/>
    </source>
</evidence>
<keyword evidence="5" id="KW-0349">Heme</keyword>
<dbReference type="GO" id="GO:0020037">
    <property type="term" value="F:heme binding"/>
    <property type="evidence" value="ECO:0007669"/>
    <property type="project" value="InterPro"/>
</dbReference>
<dbReference type="CDD" id="cd11033">
    <property type="entry name" value="CYP142-like"/>
    <property type="match status" value="1"/>
</dbReference>
<dbReference type="Pfam" id="PF07715">
    <property type="entry name" value="Plug"/>
    <property type="match status" value="1"/>
</dbReference>
<evidence type="ECO:0000256" key="8">
    <source>
        <dbReference type="ARBA" id="ARBA00023002"/>
    </source>
</evidence>
<dbReference type="Pfam" id="PF00593">
    <property type="entry name" value="TonB_dep_Rec_b-barrel"/>
    <property type="match status" value="1"/>
</dbReference>
<dbReference type="GO" id="GO:0006707">
    <property type="term" value="P:cholesterol catabolic process"/>
    <property type="evidence" value="ECO:0007669"/>
    <property type="project" value="TreeGrafter"/>
</dbReference>
<keyword evidence="9 14" id="KW-0408">Iron</keyword>
<evidence type="ECO:0000256" key="5">
    <source>
        <dbReference type="ARBA" id="ARBA00022617"/>
    </source>
</evidence>
<evidence type="ECO:0000256" key="9">
    <source>
        <dbReference type="ARBA" id="ARBA00023004"/>
    </source>
</evidence>
<feature type="domain" description="TonB-dependent receptor-like beta-barrel" evidence="16">
    <location>
        <begin position="285"/>
        <end position="828"/>
    </location>
</feature>
<dbReference type="InterPro" id="IPR036942">
    <property type="entry name" value="Beta-barrel_TonB_sf"/>
</dbReference>
<evidence type="ECO:0000256" key="10">
    <source>
        <dbReference type="ARBA" id="ARBA00023033"/>
    </source>
</evidence>
<dbReference type="PROSITE" id="PS00086">
    <property type="entry name" value="CYTOCHROME_P450"/>
    <property type="match status" value="1"/>
</dbReference>
<evidence type="ECO:0000259" key="16">
    <source>
        <dbReference type="Pfam" id="PF00593"/>
    </source>
</evidence>
<dbReference type="InterPro" id="IPR004294">
    <property type="entry name" value="Carotenoid_Oase"/>
</dbReference>
<dbReference type="GO" id="GO:0008395">
    <property type="term" value="F:steroid hydroxylase activity"/>
    <property type="evidence" value="ECO:0007669"/>
    <property type="project" value="TreeGrafter"/>
</dbReference>
<keyword evidence="6" id="KW-0812">Transmembrane</keyword>
<name>A0A812IKF7_SYMPI</name>
<dbReference type="GO" id="GO:0036199">
    <property type="term" value="F:cholest-4-en-3-one 26-monooxygenase activity"/>
    <property type="evidence" value="ECO:0007669"/>
    <property type="project" value="TreeGrafter"/>
</dbReference>
<evidence type="ECO:0000313" key="20">
    <source>
        <dbReference type="Proteomes" id="UP000649617"/>
    </source>
</evidence>
<dbReference type="Gene3D" id="2.40.170.20">
    <property type="entry name" value="TonB-dependent receptor, beta-barrel domain"/>
    <property type="match status" value="2"/>
</dbReference>
<gene>
    <name evidence="19" type="ORF">SPIL2461_LOCUS16</name>
</gene>
<comment type="similarity">
    <text evidence="3">Belongs to the cytochrome P450 family.</text>
</comment>
<feature type="domain" description="AMP-binding enzyme C-terminal" evidence="18">
    <location>
        <begin position="1291"/>
        <end position="1369"/>
    </location>
</feature>
<dbReference type="Gene3D" id="3.30.300.30">
    <property type="match status" value="1"/>
</dbReference>
<dbReference type="PANTHER" id="PTHR46696">
    <property type="entry name" value="P450, PUTATIVE (EUROFUNG)-RELATED"/>
    <property type="match status" value="1"/>
</dbReference>
<feature type="domain" description="AMP-dependent synthetase/ligase" evidence="15">
    <location>
        <begin position="883"/>
        <end position="1236"/>
    </location>
</feature>
<feature type="binding site" evidence="14">
    <location>
        <position position="2022"/>
    </location>
    <ligand>
        <name>Fe cation</name>
        <dbReference type="ChEBI" id="CHEBI:24875"/>
        <note>catalytic</note>
    </ligand>
</feature>
<feature type="domain" description="TonB-dependent receptor plug" evidence="17">
    <location>
        <begin position="12"/>
        <end position="116"/>
    </location>
</feature>
<keyword evidence="12" id="KW-0472">Membrane</keyword>
<dbReference type="PROSITE" id="PS00455">
    <property type="entry name" value="AMP_BINDING"/>
    <property type="match status" value="1"/>
</dbReference>
<dbReference type="Proteomes" id="UP000649617">
    <property type="component" value="Unassembled WGS sequence"/>
</dbReference>
<dbReference type="InterPro" id="IPR001128">
    <property type="entry name" value="Cyt_P450"/>
</dbReference>
<dbReference type="GO" id="GO:0016702">
    <property type="term" value="F:oxidoreductase activity, acting on single donors with incorporation of molecular oxygen, incorporation of two atoms of oxygen"/>
    <property type="evidence" value="ECO:0007669"/>
    <property type="project" value="InterPro"/>
</dbReference>
<dbReference type="InterPro" id="IPR002397">
    <property type="entry name" value="Cyt_P450_B"/>
</dbReference>
<dbReference type="EMBL" id="CAJNIZ010000001">
    <property type="protein sequence ID" value="CAE7148651.1"/>
    <property type="molecule type" value="Genomic_DNA"/>
</dbReference>
<evidence type="ECO:0000259" key="15">
    <source>
        <dbReference type="Pfam" id="PF00501"/>
    </source>
</evidence>
<dbReference type="SUPFAM" id="SSF48264">
    <property type="entry name" value="Cytochrome P450"/>
    <property type="match status" value="1"/>
</dbReference>
<evidence type="ECO:0000256" key="6">
    <source>
        <dbReference type="ARBA" id="ARBA00022692"/>
    </source>
</evidence>
<evidence type="ECO:0000256" key="3">
    <source>
        <dbReference type="ARBA" id="ARBA00010617"/>
    </source>
</evidence>
<dbReference type="SUPFAM" id="SSF56935">
    <property type="entry name" value="Porins"/>
    <property type="match status" value="1"/>
</dbReference>
<dbReference type="Gene3D" id="1.10.630.10">
    <property type="entry name" value="Cytochrome P450"/>
    <property type="match status" value="1"/>
</dbReference>
<dbReference type="Gene3D" id="3.40.50.12780">
    <property type="entry name" value="N-terminal domain of ligase-like"/>
    <property type="match status" value="1"/>
</dbReference>
<feature type="binding site" evidence="14">
    <location>
        <position position="1907"/>
    </location>
    <ligand>
        <name>Fe cation</name>
        <dbReference type="ChEBI" id="CHEBI:24875"/>
        <note>catalytic</note>
    </ligand>
</feature>
<keyword evidence="10" id="KW-0503">Monooxygenase</keyword>
<dbReference type="InterPro" id="IPR045851">
    <property type="entry name" value="AMP-bd_C_sf"/>
</dbReference>
<dbReference type="OrthoDB" id="10253115at2759"/>
<dbReference type="InterPro" id="IPR000873">
    <property type="entry name" value="AMP-dep_synth/lig_dom"/>
</dbReference>
<evidence type="ECO:0000313" key="19">
    <source>
        <dbReference type="EMBL" id="CAE7148651.1"/>
    </source>
</evidence>
<dbReference type="InterPro" id="IPR017972">
    <property type="entry name" value="Cyt_P450_CS"/>
</dbReference>
<evidence type="ECO:0008006" key="21">
    <source>
        <dbReference type="Google" id="ProtNLM"/>
    </source>
</evidence>
<dbReference type="InterPro" id="IPR025110">
    <property type="entry name" value="AMP-bd_C"/>
</dbReference>
<evidence type="ECO:0000256" key="1">
    <source>
        <dbReference type="ARBA" id="ARBA00004571"/>
    </source>
</evidence>
<keyword evidence="8" id="KW-0560">Oxidoreductase</keyword>
<dbReference type="InterPro" id="IPR036396">
    <property type="entry name" value="Cyt_P450_sf"/>
</dbReference>
<organism evidence="19 20">
    <name type="scientific">Symbiodinium pilosum</name>
    <name type="common">Dinoflagellate</name>
    <dbReference type="NCBI Taxonomy" id="2952"/>
    <lineage>
        <taxon>Eukaryota</taxon>
        <taxon>Sar</taxon>
        <taxon>Alveolata</taxon>
        <taxon>Dinophyceae</taxon>
        <taxon>Suessiales</taxon>
        <taxon>Symbiodiniaceae</taxon>
        <taxon>Symbiodinium</taxon>
    </lineage>
</organism>
<dbReference type="InterPro" id="IPR000531">
    <property type="entry name" value="Beta-barrel_TonB"/>
</dbReference>
<dbReference type="InterPro" id="IPR020845">
    <property type="entry name" value="AMP-binding_CS"/>
</dbReference>
<evidence type="ECO:0000259" key="17">
    <source>
        <dbReference type="Pfam" id="PF07715"/>
    </source>
</evidence>
<dbReference type="InterPro" id="IPR039426">
    <property type="entry name" value="TonB-dep_rcpt-like"/>
</dbReference>
<comment type="subcellular location">
    <subcellularLocation>
        <location evidence="1">Cell outer membrane</location>
        <topology evidence="1">Multi-pass membrane protein</topology>
    </subcellularLocation>
</comment>
<protein>
    <recommendedName>
        <fullName evidence="21">Cytochrome P450</fullName>
    </recommendedName>
</protein>
<dbReference type="PROSITE" id="PS52016">
    <property type="entry name" value="TONB_DEPENDENT_REC_3"/>
    <property type="match status" value="1"/>
</dbReference>
<comment type="caution">
    <text evidence="19">The sequence shown here is derived from an EMBL/GenBank/DDBJ whole genome shotgun (WGS) entry which is preliminary data.</text>
</comment>
<comment type="similarity">
    <text evidence="2">Belongs to the carotenoid oxygenase family.</text>
</comment>
<dbReference type="PRINTS" id="PR00359">
    <property type="entry name" value="BP450"/>
</dbReference>
<dbReference type="Pfam" id="PF13193">
    <property type="entry name" value="AMP-binding_C"/>
    <property type="match status" value="1"/>
</dbReference>
<evidence type="ECO:0000256" key="13">
    <source>
        <dbReference type="ARBA" id="ARBA00023237"/>
    </source>
</evidence>
<evidence type="ECO:0000256" key="7">
    <source>
        <dbReference type="ARBA" id="ARBA00022723"/>
    </source>
</evidence>
<evidence type="ECO:0000256" key="14">
    <source>
        <dbReference type="PIRSR" id="PIRSR604294-1"/>
    </source>
</evidence>
<dbReference type="InterPro" id="IPR012910">
    <property type="entry name" value="Plug_dom"/>
</dbReference>
<keyword evidence="7 14" id="KW-0479">Metal-binding</keyword>
<dbReference type="FunFam" id="1.10.630.10:FF:000018">
    <property type="entry name" value="Cytochrome P450 monooxygenase"/>
    <property type="match status" value="1"/>
</dbReference>
<dbReference type="GO" id="GO:0005506">
    <property type="term" value="F:iron ion binding"/>
    <property type="evidence" value="ECO:0007669"/>
    <property type="project" value="InterPro"/>
</dbReference>
<proteinExistence type="inferred from homology"/>
<dbReference type="PANTHER" id="PTHR46696:SF4">
    <property type="entry name" value="BIOTIN BIOSYNTHESIS CYTOCHROME P450"/>
    <property type="match status" value="1"/>
</dbReference>
<dbReference type="SUPFAM" id="SSF56801">
    <property type="entry name" value="Acetyl-CoA synthetase-like"/>
    <property type="match status" value="1"/>
</dbReference>
<dbReference type="InterPro" id="IPR042099">
    <property type="entry name" value="ANL_N_sf"/>
</dbReference>
<reference evidence="19" key="1">
    <citation type="submission" date="2021-02" db="EMBL/GenBank/DDBJ databases">
        <authorList>
            <person name="Dougan E. K."/>
            <person name="Rhodes N."/>
            <person name="Thang M."/>
            <person name="Chan C."/>
        </authorList>
    </citation>
    <scope>NUCLEOTIDE SEQUENCE</scope>
</reference>
<dbReference type="Pfam" id="PF00067">
    <property type="entry name" value="p450"/>
    <property type="match status" value="1"/>
</dbReference>
<keyword evidence="4" id="KW-0813">Transport</keyword>
<keyword evidence="20" id="KW-1185">Reference proteome</keyword>
<dbReference type="Pfam" id="PF03055">
    <property type="entry name" value="RPE65"/>
    <property type="match status" value="1"/>
</dbReference>